<evidence type="ECO:0000259" key="3">
    <source>
        <dbReference type="SMART" id="SM00460"/>
    </source>
</evidence>
<reference evidence="4 5" key="1">
    <citation type="submission" date="2021-03" db="EMBL/GenBank/DDBJ databases">
        <authorList>
            <person name="Grouzdev D.S."/>
        </authorList>
    </citation>
    <scope>NUCLEOTIDE SEQUENCE [LARGE SCALE GENOMIC DNA]</scope>
    <source>
        <strain evidence="4 5">M50-1</strain>
    </source>
</reference>
<dbReference type="Proteomes" id="UP001193081">
    <property type="component" value="Unassembled WGS sequence"/>
</dbReference>
<dbReference type="EMBL" id="SIJK02000024">
    <property type="protein sequence ID" value="MBP1466795.1"/>
    <property type="molecule type" value="Genomic_DNA"/>
</dbReference>
<gene>
    <name evidence="4" type="ORF">EYB53_013865</name>
</gene>
<keyword evidence="2" id="KW-1133">Transmembrane helix</keyword>
<evidence type="ECO:0000256" key="1">
    <source>
        <dbReference type="SAM" id="MobiDB-lite"/>
    </source>
</evidence>
<dbReference type="Gene3D" id="3.10.620.30">
    <property type="match status" value="1"/>
</dbReference>
<dbReference type="PANTHER" id="PTHR42736:SF1">
    <property type="entry name" value="PROTEIN-GLUTAMINE GAMMA-GLUTAMYLTRANSFERASE"/>
    <property type="match status" value="1"/>
</dbReference>
<feature type="transmembrane region" description="Helical" evidence="2">
    <location>
        <begin position="77"/>
        <end position="95"/>
    </location>
</feature>
<dbReference type="SMART" id="SM00460">
    <property type="entry name" value="TGc"/>
    <property type="match status" value="1"/>
</dbReference>
<accession>A0ABS4DBG8</accession>
<dbReference type="Pfam" id="PF01841">
    <property type="entry name" value="Transglut_core"/>
    <property type="match status" value="1"/>
</dbReference>
<feature type="transmembrane region" description="Helical" evidence="2">
    <location>
        <begin position="132"/>
        <end position="154"/>
    </location>
</feature>
<dbReference type="InterPro" id="IPR002931">
    <property type="entry name" value="Transglutaminase-like"/>
</dbReference>
<protein>
    <submittedName>
        <fullName evidence="4">Transglutaminase domain-containing protein</fullName>
    </submittedName>
</protein>
<proteinExistence type="predicted"/>
<dbReference type="RefSeq" id="WP_135478894.1">
    <property type="nucleotide sequence ID" value="NZ_SIJK02000024.1"/>
</dbReference>
<comment type="caution">
    <text evidence="4">The sequence shown here is derived from an EMBL/GenBank/DDBJ whole genome shotgun (WGS) entry which is preliminary data.</text>
</comment>
<keyword evidence="2" id="KW-0472">Membrane</keyword>
<feature type="region of interest" description="Disordered" evidence="1">
    <location>
        <begin position="344"/>
        <end position="365"/>
    </location>
</feature>
<keyword evidence="5" id="KW-1185">Reference proteome</keyword>
<feature type="transmembrane region" description="Helical" evidence="2">
    <location>
        <begin position="20"/>
        <end position="40"/>
    </location>
</feature>
<feature type="transmembrane region" description="Helical" evidence="2">
    <location>
        <begin position="224"/>
        <end position="244"/>
    </location>
</feature>
<name>A0ABS4DBG8_9CHLR</name>
<dbReference type="SUPFAM" id="SSF54001">
    <property type="entry name" value="Cysteine proteinases"/>
    <property type="match status" value="1"/>
</dbReference>
<dbReference type="InterPro" id="IPR038765">
    <property type="entry name" value="Papain-like_cys_pep_sf"/>
</dbReference>
<feature type="transmembrane region" description="Helical" evidence="2">
    <location>
        <begin position="52"/>
        <end position="70"/>
    </location>
</feature>
<sequence>MTTLTTSANRPAPREWSRELAEVLPGFLLILLMTGAVVWSLSVSNWAVGLEVLRPMALLGLVLGAIFARLPWLNPGLAHLLSGMLGFTWAIHLLGDVMDARLITWRDQATDLLIRGLIWARVIGAGGRGEDILLFVFVLCLLVWLLAYSTAWMVLRRGWTWRPILLNALVALINYTYVLPKPTMPFFVFLCAALLLLVYQNVIQRQTLWDARQIEYPDLLPLRFLWSATFVCGLLIILTAFLPGEVSIDRATRTWTMLSSPFKAAREQWEDMFSTITAPPGAGSGAFTSRGAALGGSRQLTADAVMEVRSLEYDYWRAVAFDKYTGQGWQNTVGEQARAALGVGAPEQARTPRDADEPIPVSPGQGRREVVQTFTMKSDRLDDLVMVGGTPYQISLPTLVEHNYALSGGVSVPNFDELALVVAQERLRAEQVYTVTALMSFADVASLRASGNDYPQWVRERYLALPETVTPRTYELAARLIAENGALTPYDQALVIQDYLRTIPYSESIATPPPDADLVDWFIFEERTGYCDYFASAMVVMLRSQGIPARWVRGYAGGEFDTERGVYVVRENVAHSWPEVYFPGFGWERFEPTAASYTVVPSRRLTANLGSDGSDAGGPLAPLNPDPGRFDELDEGLDQIPVPGVLQTGETSGTFGNVWSLGPFGMILASLGLLALALYARWRYELHGLSQVGAAYAGMALLARWSGLGQAEQVTPAEYGALLAAALPEHQATIVQIARAYAREQYGGPAQATGQLFRGARVDLPSDEARKALHRALVRRIFTALPDRMSQFQRS</sequence>
<organism evidence="4 5">
    <name type="scientific">Candidatus Chloroploca mongolica</name>
    <dbReference type="NCBI Taxonomy" id="2528176"/>
    <lineage>
        <taxon>Bacteria</taxon>
        <taxon>Bacillati</taxon>
        <taxon>Chloroflexota</taxon>
        <taxon>Chloroflexia</taxon>
        <taxon>Chloroflexales</taxon>
        <taxon>Chloroflexineae</taxon>
        <taxon>Oscillochloridaceae</taxon>
        <taxon>Candidatus Chloroploca</taxon>
    </lineage>
</organism>
<feature type="domain" description="Transglutaminase-like" evidence="3">
    <location>
        <begin position="523"/>
        <end position="594"/>
    </location>
</feature>
<feature type="transmembrane region" description="Helical" evidence="2">
    <location>
        <begin position="184"/>
        <end position="203"/>
    </location>
</feature>
<evidence type="ECO:0000313" key="4">
    <source>
        <dbReference type="EMBL" id="MBP1466795.1"/>
    </source>
</evidence>
<dbReference type="InterPro" id="IPR052901">
    <property type="entry name" value="Bact_TGase-like"/>
</dbReference>
<evidence type="ECO:0000313" key="5">
    <source>
        <dbReference type="Proteomes" id="UP001193081"/>
    </source>
</evidence>
<evidence type="ECO:0000256" key="2">
    <source>
        <dbReference type="SAM" id="Phobius"/>
    </source>
</evidence>
<dbReference type="PANTHER" id="PTHR42736">
    <property type="entry name" value="PROTEIN-GLUTAMINE GAMMA-GLUTAMYLTRANSFERASE"/>
    <property type="match status" value="1"/>
</dbReference>
<keyword evidence="2" id="KW-0812">Transmembrane</keyword>
<feature type="transmembrane region" description="Helical" evidence="2">
    <location>
        <begin position="161"/>
        <end position="178"/>
    </location>
</feature>
<feature type="transmembrane region" description="Helical" evidence="2">
    <location>
        <begin position="658"/>
        <end position="680"/>
    </location>
</feature>